<comment type="subcellular location">
    <subcellularLocation>
        <location evidence="1">Cell outer membrane</location>
        <topology evidence="1">Multi-pass membrane protein</topology>
    </subcellularLocation>
</comment>
<comment type="caution">
    <text evidence="9">The sequence shown here is derived from an EMBL/GenBank/DDBJ whole genome shotgun (WGS) entry which is preliminary data.</text>
</comment>
<dbReference type="SUPFAM" id="SSF49464">
    <property type="entry name" value="Carboxypeptidase regulatory domain-like"/>
    <property type="match status" value="1"/>
</dbReference>
<evidence type="ECO:0000256" key="4">
    <source>
        <dbReference type="ARBA" id="ARBA00022692"/>
    </source>
</evidence>
<dbReference type="InterPro" id="IPR039426">
    <property type="entry name" value="TonB-dep_rcpt-like"/>
</dbReference>
<keyword evidence="2" id="KW-0813">Transport</keyword>
<dbReference type="EMBL" id="JBHSWI010000001">
    <property type="protein sequence ID" value="MFC6644636.1"/>
    <property type="molecule type" value="Genomic_DNA"/>
</dbReference>
<dbReference type="PANTHER" id="PTHR30069">
    <property type="entry name" value="TONB-DEPENDENT OUTER MEMBRANE RECEPTOR"/>
    <property type="match status" value="1"/>
</dbReference>
<evidence type="ECO:0000256" key="5">
    <source>
        <dbReference type="ARBA" id="ARBA00023136"/>
    </source>
</evidence>
<keyword evidence="4" id="KW-0812">Transmembrane</keyword>
<keyword evidence="3" id="KW-1134">Transmembrane beta strand</keyword>
<dbReference type="InterPro" id="IPR008969">
    <property type="entry name" value="CarboxyPept-like_regulatory"/>
</dbReference>
<organism evidence="9 10">
    <name type="scientific">Granulicella cerasi</name>
    <dbReference type="NCBI Taxonomy" id="741063"/>
    <lineage>
        <taxon>Bacteria</taxon>
        <taxon>Pseudomonadati</taxon>
        <taxon>Acidobacteriota</taxon>
        <taxon>Terriglobia</taxon>
        <taxon>Terriglobales</taxon>
        <taxon>Acidobacteriaceae</taxon>
        <taxon>Granulicella</taxon>
    </lineage>
</organism>
<feature type="signal peptide" evidence="7">
    <location>
        <begin position="1"/>
        <end position="31"/>
    </location>
</feature>
<gene>
    <name evidence="9" type="ORF">ACFQBQ_03325</name>
</gene>
<dbReference type="InterPro" id="IPR036942">
    <property type="entry name" value="Beta-barrel_TonB_sf"/>
</dbReference>
<protein>
    <submittedName>
        <fullName evidence="9">TonB-dependent receptor domain-containing protein</fullName>
    </submittedName>
</protein>
<keyword evidence="7" id="KW-0732">Signal</keyword>
<evidence type="ECO:0000256" key="7">
    <source>
        <dbReference type="SAM" id="SignalP"/>
    </source>
</evidence>
<feature type="domain" description="TonB-dependent transporter Oar-like beta-barrel" evidence="8">
    <location>
        <begin position="249"/>
        <end position="1075"/>
    </location>
</feature>
<feature type="chain" id="PRO_5047461751" evidence="7">
    <location>
        <begin position="32"/>
        <end position="1082"/>
    </location>
</feature>
<dbReference type="Pfam" id="PF25183">
    <property type="entry name" value="OMP_b-brl_4"/>
    <property type="match status" value="1"/>
</dbReference>
<evidence type="ECO:0000256" key="1">
    <source>
        <dbReference type="ARBA" id="ARBA00004571"/>
    </source>
</evidence>
<keyword evidence="6" id="KW-0998">Cell outer membrane</keyword>
<evidence type="ECO:0000256" key="6">
    <source>
        <dbReference type="ARBA" id="ARBA00023237"/>
    </source>
</evidence>
<dbReference type="Gene3D" id="2.60.40.1120">
    <property type="entry name" value="Carboxypeptidase-like, regulatory domain"/>
    <property type="match status" value="1"/>
</dbReference>
<evidence type="ECO:0000259" key="8">
    <source>
        <dbReference type="Pfam" id="PF25183"/>
    </source>
</evidence>
<dbReference type="InterPro" id="IPR057601">
    <property type="entry name" value="Oar-like_b-barrel"/>
</dbReference>
<reference evidence="10" key="1">
    <citation type="journal article" date="2019" name="Int. J. Syst. Evol. Microbiol.">
        <title>The Global Catalogue of Microorganisms (GCM) 10K type strain sequencing project: providing services to taxonomists for standard genome sequencing and annotation.</title>
        <authorList>
            <consortium name="The Broad Institute Genomics Platform"/>
            <consortium name="The Broad Institute Genome Sequencing Center for Infectious Disease"/>
            <person name="Wu L."/>
            <person name="Ma J."/>
        </authorList>
    </citation>
    <scope>NUCLEOTIDE SEQUENCE [LARGE SCALE GENOMIC DNA]</scope>
    <source>
        <strain evidence="10">CGMCC 1.16026</strain>
    </source>
</reference>
<dbReference type="SUPFAM" id="SSF56935">
    <property type="entry name" value="Porins"/>
    <property type="match status" value="1"/>
</dbReference>
<dbReference type="RefSeq" id="WP_263372560.1">
    <property type="nucleotide sequence ID" value="NZ_JAGSYD010000005.1"/>
</dbReference>
<keyword evidence="9" id="KW-0675">Receptor</keyword>
<evidence type="ECO:0000313" key="10">
    <source>
        <dbReference type="Proteomes" id="UP001596391"/>
    </source>
</evidence>
<name>A0ABW1Z7J4_9BACT</name>
<accession>A0ABW1Z7J4</accession>
<dbReference type="Gene3D" id="2.40.170.20">
    <property type="entry name" value="TonB-dependent receptor, beta-barrel domain"/>
    <property type="match status" value="1"/>
</dbReference>
<keyword evidence="5" id="KW-0472">Membrane</keyword>
<keyword evidence="10" id="KW-1185">Reference proteome</keyword>
<evidence type="ECO:0000256" key="3">
    <source>
        <dbReference type="ARBA" id="ARBA00022452"/>
    </source>
</evidence>
<dbReference type="Proteomes" id="UP001596391">
    <property type="component" value="Unassembled WGS sequence"/>
</dbReference>
<dbReference type="PANTHER" id="PTHR30069:SF46">
    <property type="entry name" value="OAR PROTEIN"/>
    <property type="match status" value="1"/>
</dbReference>
<evidence type="ECO:0000313" key="9">
    <source>
        <dbReference type="EMBL" id="MFC6644636.1"/>
    </source>
</evidence>
<evidence type="ECO:0000256" key="2">
    <source>
        <dbReference type="ARBA" id="ARBA00022448"/>
    </source>
</evidence>
<proteinExistence type="predicted"/>
<sequence length="1082" mass="116869">MTQLFSALKRRKLSAIASVAFLGLGCCAAVAQTAVDGAVGGTVVDASGAAIPNAKIVVHSTATNAESTVKADAAGYFRAPRLIPGDYTVSVSSDGFASYIAQHVIVQVGKLTEVTPKLTLGASQTTVQVSGDVPLINTESSDYTTDFNPTALSSLPINGRHWTSFALLSPGVTLGNSAFGLVSFRGASNLQNNFLVDGVDDNDAFQSVERGYTRVGYSTAEDAILEFQVLTSNFSAQYGRALGGGVNAVTRSGGNTFHGDAFEYYRDNDFGATNPFNILQTIPTYQWVKPKDKRHQYGGSFSGPIIKDKLFFLFAFDQQKRNFPIVAVPTPQFTAYSNAAYNNCSNGAGGTVDAVTCALNRGVTAAQITAAENFITAQSGIAPRQGNQIINFLKLDYKINDKNQASISYDRMRWDSPNGIQTNPVVRRGITSLGNDYDKVDSIIGKVTTMITPKLSNEIRIGYGREYDSENQTPALSIEPVGNGGLPPGASISSNSGFVMGTPSYIPRTNYPDERVIEATDNVSWSKGQHTLTMGVNFHYVQDNIIDVDYKYGVFNYTRAADFFTDYAYYMGNTAATCNNQFTSGAGTGLPCYTTMQQAFGRAQFVYHTNEYAAYVQDDWKILPRLTLNLGVRYDFEQLPNPKIPSAAAQTAYKPSDKDNFAPRIGFAWDVFGTNKTLVHGGYGIYYGRIQNGNIFRMLSATGSSGAQFQLSTSQANGATVRYPNIVSTAVAPVASNVAAFAPNFQVPYSTEAELALQQDLGYKTVLGIAYLGSFGRKLPTLIDTNINRNVSTLSSISFTGGPLAGNTWSIPVYTARSLTNAANGVPYVAYSQLFSAANSSYNALAVTVEHRMAQGVQLSASYTFSKAMDYLYNQTAIPTETNDPTDPNTLAYDKGRSVNDIPQRFTGNITFQPTFKIENKIASQVANGWTLAPVWTVQSGVRYSMGLSGGTAVTGASASSFNGTGGVNVVNFRAYRNLGNNASLPGVERDQFKYANIDEVDLRLSRGITFMEKYKLTLAAEVFNILNRQQFSGYNTTAYTLSGSAAAGYTAAYQSTFGTPSQSGNTIYRERQLQLFGRFEF</sequence>
<dbReference type="Pfam" id="PF13620">
    <property type="entry name" value="CarboxypepD_reg"/>
    <property type="match status" value="1"/>
</dbReference>